<organism evidence="1 2">
    <name type="scientific">Neurospora intermedia</name>
    <dbReference type="NCBI Taxonomy" id="5142"/>
    <lineage>
        <taxon>Eukaryota</taxon>
        <taxon>Fungi</taxon>
        <taxon>Dikarya</taxon>
        <taxon>Ascomycota</taxon>
        <taxon>Pezizomycotina</taxon>
        <taxon>Sordariomycetes</taxon>
        <taxon>Sordariomycetidae</taxon>
        <taxon>Sordariales</taxon>
        <taxon>Sordariaceae</taxon>
        <taxon>Neurospora</taxon>
    </lineage>
</organism>
<sequence length="93" mass="10614">MSIYATSPHEAPITFLCGHVFHKRTTYHGPTMQVPSAPSSLSGAVPPCWSNNAPVPCKSCRENKLWEYDWRRRVWMKKGIVVSENGKLEELER</sequence>
<evidence type="ECO:0000313" key="2">
    <source>
        <dbReference type="Proteomes" id="UP001451303"/>
    </source>
</evidence>
<accession>A0ABR3DRV9</accession>
<name>A0ABR3DRV9_NEUIN</name>
<protein>
    <submittedName>
        <fullName evidence="1">Uncharacterized protein</fullName>
    </submittedName>
</protein>
<reference evidence="1 2" key="1">
    <citation type="submission" date="2023-09" db="EMBL/GenBank/DDBJ databases">
        <title>Multi-omics analysis of a traditional fermented food reveals byproduct-associated fungal strains for waste-to-food upcycling.</title>
        <authorList>
            <consortium name="Lawrence Berkeley National Laboratory"/>
            <person name="Rekdal V.M."/>
            <person name="Villalobos-Escobedo J.M."/>
            <person name="Rodriguez-Valeron N."/>
            <person name="Garcia M.O."/>
            <person name="Vasquez D.P."/>
            <person name="Damayanti I."/>
            <person name="Sorensen P.M."/>
            <person name="Baidoo E.E."/>
            <person name="De Carvalho A.C."/>
            <person name="Riley R."/>
            <person name="Lipzen A."/>
            <person name="He G."/>
            <person name="Yan M."/>
            <person name="Haridas S."/>
            <person name="Daum C."/>
            <person name="Yoshinaga Y."/>
            <person name="Ng V."/>
            <person name="Grigoriev I.V."/>
            <person name="Munk R."/>
            <person name="Nuraida L."/>
            <person name="Wijaya C.H."/>
            <person name="Morales P.-C."/>
            <person name="Keasling J.D."/>
        </authorList>
    </citation>
    <scope>NUCLEOTIDE SEQUENCE [LARGE SCALE GENOMIC DNA]</scope>
    <source>
        <strain evidence="1 2">FGSC 2613</strain>
    </source>
</reference>
<comment type="caution">
    <text evidence="1">The sequence shown here is derived from an EMBL/GenBank/DDBJ whole genome shotgun (WGS) entry which is preliminary data.</text>
</comment>
<evidence type="ECO:0000313" key="1">
    <source>
        <dbReference type="EMBL" id="KAL0475405.1"/>
    </source>
</evidence>
<keyword evidence="2" id="KW-1185">Reference proteome</keyword>
<dbReference type="EMBL" id="JAVLET010000001">
    <property type="protein sequence ID" value="KAL0475405.1"/>
    <property type="molecule type" value="Genomic_DNA"/>
</dbReference>
<gene>
    <name evidence="1" type="ORF">QR685DRAFT_512638</name>
</gene>
<dbReference type="Proteomes" id="UP001451303">
    <property type="component" value="Unassembled WGS sequence"/>
</dbReference>
<proteinExistence type="predicted"/>